<dbReference type="RefSeq" id="WP_036808445.1">
    <property type="nucleotide sequence ID" value="NZ_CP051177.1"/>
</dbReference>
<keyword evidence="8" id="KW-1185">Reference proteome</keyword>
<keyword evidence="4 5" id="KW-0472">Membrane</keyword>
<keyword evidence="3 5" id="KW-1133">Transmembrane helix</keyword>
<evidence type="ECO:0000256" key="1">
    <source>
        <dbReference type="ARBA" id="ARBA00004141"/>
    </source>
</evidence>
<accession>A0A7H8QEX8</accession>
<dbReference type="Pfam" id="PF04893">
    <property type="entry name" value="Yip1"/>
    <property type="match status" value="1"/>
</dbReference>
<name>A0A7H8QEX8_9BACL</name>
<evidence type="ECO:0000313" key="7">
    <source>
        <dbReference type="EMBL" id="QKX52082.1"/>
    </source>
</evidence>
<evidence type="ECO:0000256" key="2">
    <source>
        <dbReference type="ARBA" id="ARBA00022692"/>
    </source>
</evidence>
<evidence type="ECO:0000256" key="5">
    <source>
        <dbReference type="SAM" id="Phobius"/>
    </source>
</evidence>
<feature type="transmembrane region" description="Helical" evidence="5">
    <location>
        <begin position="115"/>
        <end position="139"/>
    </location>
</feature>
<evidence type="ECO:0000256" key="3">
    <source>
        <dbReference type="ARBA" id="ARBA00022989"/>
    </source>
</evidence>
<comment type="subcellular location">
    <subcellularLocation>
        <location evidence="1">Membrane</location>
        <topology evidence="1">Multi-pass membrane protein</topology>
    </subcellularLocation>
</comment>
<dbReference type="GO" id="GO:0016020">
    <property type="term" value="C:membrane"/>
    <property type="evidence" value="ECO:0007669"/>
    <property type="project" value="UniProtKB-SubCell"/>
</dbReference>
<dbReference type="AlphaFoldDB" id="A0A7H8QEX8"/>
<feature type="transmembrane region" description="Helical" evidence="5">
    <location>
        <begin position="38"/>
        <end position="56"/>
    </location>
</feature>
<evidence type="ECO:0000256" key="4">
    <source>
        <dbReference type="ARBA" id="ARBA00023136"/>
    </source>
</evidence>
<dbReference type="InterPro" id="IPR006977">
    <property type="entry name" value="Yip1_dom"/>
</dbReference>
<evidence type="ECO:0000259" key="6">
    <source>
        <dbReference type="Pfam" id="PF04893"/>
    </source>
</evidence>
<feature type="domain" description="Yip1" evidence="6">
    <location>
        <begin position="18"/>
        <end position="204"/>
    </location>
</feature>
<reference evidence="8" key="1">
    <citation type="submission" date="2020-06" db="EMBL/GenBank/DDBJ databases">
        <title>Isolation of Planomicrobium glaciei.</title>
        <authorList>
            <person name="Malisova L."/>
            <person name="Safrankova R."/>
            <person name="Jakubu V."/>
            <person name="Spanelova P."/>
        </authorList>
    </citation>
    <scope>NUCLEOTIDE SEQUENCE [LARGE SCALE GENOMIC DNA]</scope>
    <source>
        <strain evidence="8">NRL-ATB46093</strain>
    </source>
</reference>
<feature type="transmembrane region" description="Helical" evidence="5">
    <location>
        <begin position="151"/>
        <end position="170"/>
    </location>
</feature>
<feature type="transmembrane region" description="Helical" evidence="5">
    <location>
        <begin position="68"/>
        <end position="94"/>
    </location>
</feature>
<keyword evidence="2 5" id="KW-0812">Transmembrane</keyword>
<dbReference type="Proteomes" id="UP000509222">
    <property type="component" value="Chromosome"/>
</dbReference>
<proteinExistence type="predicted"/>
<organism evidence="7 8">
    <name type="scientific">Planococcus glaciei</name>
    <dbReference type="NCBI Taxonomy" id="459472"/>
    <lineage>
        <taxon>Bacteria</taxon>
        <taxon>Bacillati</taxon>
        <taxon>Bacillota</taxon>
        <taxon>Bacilli</taxon>
        <taxon>Bacillales</taxon>
        <taxon>Caryophanaceae</taxon>
        <taxon>Planococcus</taxon>
    </lineage>
</organism>
<evidence type="ECO:0000313" key="8">
    <source>
        <dbReference type="Proteomes" id="UP000509222"/>
    </source>
</evidence>
<dbReference type="EMBL" id="CP051177">
    <property type="protein sequence ID" value="QKX52082.1"/>
    <property type="molecule type" value="Genomic_DNA"/>
</dbReference>
<protein>
    <submittedName>
        <fullName evidence="7">YIP1 family protein</fullName>
    </submittedName>
</protein>
<sequence>MEQFKEKESYGDVNPFTGIWLKTRETVRYVIEEKSMGFVILLMILSGISSALVGAFDSEMNQMMPVWGILLGSIIAGPIFILLIYAIMAGVYFITGKLFKGTGTYTELFKATGAAAIPQIWLLPVYLIWILAAPSTYFAEPLGTSGGGGELIITLVGSVLITVVTIWSIFINAKAIGEAHRISSWKGFFTIMIPSIVIGIIIVAIVVLIAILFIGLSV</sequence>
<gene>
    <name evidence="7" type="ORF">HF394_16700</name>
</gene>
<feature type="transmembrane region" description="Helical" evidence="5">
    <location>
        <begin position="191"/>
        <end position="216"/>
    </location>
</feature>